<dbReference type="CDD" id="cd13299">
    <property type="entry name" value="PH2_PH_fungal"/>
    <property type="match status" value="1"/>
</dbReference>
<protein>
    <submittedName>
        <fullName evidence="3">PH domain-containing protein</fullName>
    </submittedName>
</protein>
<dbReference type="Proteomes" id="UP000824596">
    <property type="component" value="Unassembled WGS sequence"/>
</dbReference>
<dbReference type="SUPFAM" id="SSF50729">
    <property type="entry name" value="PH domain-like"/>
    <property type="match status" value="2"/>
</dbReference>
<dbReference type="Pfam" id="PF00169">
    <property type="entry name" value="PH"/>
    <property type="match status" value="2"/>
</dbReference>
<dbReference type="AlphaFoldDB" id="A0A9P8SFA9"/>
<feature type="region of interest" description="Disordered" evidence="1">
    <location>
        <begin position="1"/>
        <end position="40"/>
    </location>
</feature>
<feature type="domain" description="PH" evidence="2">
    <location>
        <begin position="302"/>
        <end position="401"/>
    </location>
</feature>
<sequence length="432" mass="48236">MPEAQAIDVAPRPVTDAKDVRDAAGRLPQSRSKNNGLAASVNENGCFESDRVIKCGYVERRTQKTRKWKTVYIVLRPNTLSVYKNEKETKLRHQVYLSDLTAVAFLKDPKHKRQNVFGLFSPSKNFHFQAPTAQDAQEWVDLIRKEARIDDDDDDEFLASPLARSLSPNALVTLGPVRPGRESSGYEGDHVMLSSSPEPNGPPGPFFAAAGRRESFNNVDWSGNELPSHSDLSDNEGPLPLGASLESLTIQPPLEASSLPRGGTLASRPPVNRSLSQASVLNDKSKSNKNGTNSNADADPERVIWHGWLWMLRSKRGVRQWKNMWAVLRPRNLILYKDESEYAVQWLVQLSAVVNVVDIDPLSKSKQNCLQIITEEKSYRFCARDEESLVQFIGAFKSLLAKRRGFEVRGPPPARATPLRLDDQARGQGKTE</sequence>
<dbReference type="InterPro" id="IPR011993">
    <property type="entry name" value="PH-like_dom_sf"/>
</dbReference>
<organism evidence="3 4">
    <name type="scientific">Hirsutella rhossiliensis</name>
    <dbReference type="NCBI Taxonomy" id="111463"/>
    <lineage>
        <taxon>Eukaryota</taxon>
        <taxon>Fungi</taxon>
        <taxon>Dikarya</taxon>
        <taxon>Ascomycota</taxon>
        <taxon>Pezizomycotina</taxon>
        <taxon>Sordariomycetes</taxon>
        <taxon>Hypocreomycetidae</taxon>
        <taxon>Hypocreales</taxon>
        <taxon>Ophiocordycipitaceae</taxon>
        <taxon>Hirsutella</taxon>
    </lineage>
</organism>
<evidence type="ECO:0000259" key="2">
    <source>
        <dbReference type="PROSITE" id="PS50003"/>
    </source>
</evidence>
<evidence type="ECO:0000313" key="4">
    <source>
        <dbReference type="Proteomes" id="UP000824596"/>
    </source>
</evidence>
<comment type="caution">
    <text evidence="3">The sequence shown here is derived from an EMBL/GenBank/DDBJ whole genome shotgun (WGS) entry which is preliminary data.</text>
</comment>
<feature type="compositionally biased region" description="Basic and acidic residues" evidence="1">
    <location>
        <begin position="15"/>
        <end position="24"/>
    </location>
</feature>
<evidence type="ECO:0000256" key="1">
    <source>
        <dbReference type="SAM" id="MobiDB-lite"/>
    </source>
</evidence>
<dbReference type="InterPro" id="IPR051707">
    <property type="entry name" value="PI-Interact_SigTrans_Reg"/>
</dbReference>
<dbReference type="RefSeq" id="XP_044718069.1">
    <property type="nucleotide sequence ID" value="XM_044867182.1"/>
</dbReference>
<feature type="compositionally biased region" description="Basic and acidic residues" evidence="1">
    <location>
        <begin position="420"/>
        <end position="432"/>
    </location>
</feature>
<dbReference type="InterPro" id="IPR001849">
    <property type="entry name" value="PH_domain"/>
</dbReference>
<evidence type="ECO:0000313" key="3">
    <source>
        <dbReference type="EMBL" id="KAH0960556.1"/>
    </source>
</evidence>
<feature type="region of interest" description="Disordered" evidence="1">
    <location>
        <begin position="172"/>
        <end position="298"/>
    </location>
</feature>
<dbReference type="OrthoDB" id="2157866at2759"/>
<dbReference type="Gene3D" id="2.30.29.30">
    <property type="entry name" value="Pleckstrin-homology domain (PH domain)/Phosphotyrosine-binding domain (PTB)"/>
    <property type="match status" value="2"/>
</dbReference>
<gene>
    <name evidence="3" type="ORF">HRG_08711</name>
</gene>
<dbReference type="SMART" id="SM00233">
    <property type="entry name" value="PH"/>
    <property type="match status" value="2"/>
</dbReference>
<name>A0A9P8SFA9_9HYPO</name>
<feature type="compositionally biased region" description="Polar residues" evidence="1">
    <location>
        <begin position="29"/>
        <end position="40"/>
    </location>
</feature>
<dbReference type="GeneID" id="68357840"/>
<accession>A0A9P8SFA9</accession>
<dbReference type="PANTHER" id="PTHR14336">
    <property type="entry name" value="TANDEM PH DOMAIN CONTAINING PROTEIN"/>
    <property type="match status" value="1"/>
</dbReference>
<proteinExistence type="predicted"/>
<dbReference type="CDD" id="cd13298">
    <property type="entry name" value="PH1_PH_fungal"/>
    <property type="match status" value="1"/>
</dbReference>
<keyword evidence="4" id="KW-1185">Reference proteome</keyword>
<dbReference type="PROSITE" id="PS50003">
    <property type="entry name" value="PH_DOMAIN"/>
    <property type="match status" value="2"/>
</dbReference>
<feature type="region of interest" description="Disordered" evidence="1">
    <location>
        <begin position="409"/>
        <end position="432"/>
    </location>
</feature>
<feature type="domain" description="PH" evidence="2">
    <location>
        <begin position="51"/>
        <end position="148"/>
    </location>
</feature>
<reference evidence="3" key="1">
    <citation type="submission" date="2021-09" db="EMBL/GenBank/DDBJ databases">
        <title>A high-quality genome of the endoparasitic fungus Hirsutella rhossiliensis with a comparison of Hirsutella genomes reveals transposable elements contributing to genome size variation.</title>
        <authorList>
            <person name="Lin R."/>
            <person name="Jiao Y."/>
            <person name="Sun X."/>
            <person name="Ling J."/>
            <person name="Xie B."/>
            <person name="Cheng X."/>
        </authorList>
    </citation>
    <scope>NUCLEOTIDE SEQUENCE</scope>
    <source>
        <strain evidence="3">HR02</strain>
    </source>
</reference>
<feature type="compositionally biased region" description="Polar residues" evidence="1">
    <location>
        <begin position="216"/>
        <end position="227"/>
    </location>
</feature>
<dbReference type="EMBL" id="JAIZPD010000010">
    <property type="protein sequence ID" value="KAH0960556.1"/>
    <property type="molecule type" value="Genomic_DNA"/>
</dbReference>